<sequence>MVHDRRPGRLPKLFVLLIAAALAVSACGGPELGKENFARTTVPASAGGDPAGPITDPAAAPEVLRELQPCQFVGQDVLEQLGTPQDEPSPSGVRFDVCRGSVTDPGGKDISVEVTVGATVLSAADRTTGQVGGLPQVEAPAGAGSCTVSVLTSREPDLGISFDINYSGGDACPVGRTLATAAAKTLHNAPQKYAPSKGSLLAADPCAVLGQSAVDGVLTGAEPEATGLHSCQWGSTARVEVLLLPGRPPLEGSGWLKADVGTPSQAFRKQGTSGGSSCQVHWQHRPWQAGDVEIAQLEYSNSDAEAASDDPCGKAVTLSKQLAAKLPQP</sequence>
<name>A0A840J5Z8_9PSEU</name>
<gene>
    <name evidence="1" type="ORF">BJY18_006322</name>
</gene>
<comment type="caution">
    <text evidence="1">The sequence shown here is derived from an EMBL/GenBank/DDBJ whole genome shotgun (WGS) entry which is preliminary data.</text>
</comment>
<organism evidence="1 2">
    <name type="scientific">Amycolatopsis jiangsuensis</name>
    <dbReference type="NCBI Taxonomy" id="1181879"/>
    <lineage>
        <taxon>Bacteria</taxon>
        <taxon>Bacillati</taxon>
        <taxon>Actinomycetota</taxon>
        <taxon>Actinomycetes</taxon>
        <taxon>Pseudonocardiales</taxon>
        <taxon>Pseudonocardiaceae</taxon>
        <taxon>Amycolatopsis</taxon>
    </lineage>
</organism>
<dbReference type="EMBL" id="JACHMG010000001">
    <property type="protein sequence ID" value="MBB4688837.1"/>
    <property type="molecule type" value="Genomic_DNA"/>
</dbReference>
<dbReference type="PROSITE" id="PS51257">
    <property type="entry name" value="PROKAR_LIPOPROTEIN"/>
    <property type="match status" value="1"/>
</dbReference>
<dbReference type="Proteomes" id="UP000581769">
    <property type="component" value="Unassembled WGS sequence"/>
</dbReference>
<evidence type="ECO:0008006" key="3">
    <source>
        <dbReference type="Google" id="ProtNLM"/>
    </source>
</evidence>
<proteinExistence type="predicted"/>
<evidence type="ECO:0000313" key="2">
    <source>
        <dbReference type="Proteomes" id="UP000581769"/>
    </source>
</evidence>
<protein>
    <recommendedName>
        <fullName evidence="3">DUF3558 domain-containing protein</fullName>
    </recommendedName>
</protein>
<reference evidence="1 2" key="1">
    <citation type="submission" date="2020-08" db="EMBL/GenBank/DDBJ databases">
        <title>Sequencing the genomes of 1000 actinobacteria strains.</title>
        <authorList>
            <person name="Klenk H.-P."/>
        </authorList>
    </citation>
    <scope>NUCLEOTIDE SEQUENCE [LARGE SCALE GENOMIC DNA]</scope>
    <source>
        <strain evidence="1 2">DSM 45859</strain>
    </source>
</reference>
<keyword evidence="2" id="KW-1185">Reference proteome</keyword>
<dbReference type="AlphaFoldDB" id="A0A840J5Z8"/>
<evidence type="ECO:0000313" key="1">
    <source>
        <dbReference type="EMBL" id="MBB4688837.1"/>
    </source>
</evidence>
<dbReference type="RefSeq" id="WP_312874014.1">
    <property type="nucleotide sequence ID" value="NZ_JACHMG010000001.1"/>
</dbReference>
<accession>A0A840J5Z8</accession>